<dbReference type="AlphaFoldDB" id="A0A1I4CBU2"/>
<protein>
    <submittedName>
        <fullName evidence="1">Uncharacterized protein</fullName>
    </submittedName>
</protein>
<reference evidence="1 2" key="1">
    <citation type="submission" date="2016-10" db="EMBL/GenBank/DDBJ databases">
        <authorList>
            <person name="Varghese N."/>
            <person name="Submissions S."/>
        </authorList>
    </citation>
    <scope>NUCLEOTIDE SEQUENCE [LARGE SCALE GENOMIC DNA]</scope>
    <source>
        <strain evidence="1 2">DSM 21822</strain>
    </source>
</reference>
<accession>A0A1I4CBU2</accession>
<sequence length="72" mass="7785">MEPIMKAASTLNLLALGACFLVQSSVLELSGMAGIRRAIQTIEARAEPQVAELRSAVDRGGRPMPEYARHHP</sequence>
<dbReference type="PROSITE" id="PS51257">
    <property type="entry name" value="PROKAR_LIPOPROTEIN"/>
    <property type="match status" value="1"/>
</dbReference>
<proteinExistence type="predicted"/>
<evidence type="ECO:0000313" key="1">
    <source>
        <dbReference type="EMBL" id="SFK78668.1"/>
    </source>
</evidence>
<gene>
    <name evidence="1" type="ORF">SAMN04488498_112156</name>
</gene>
<name>A0A1I4CBU2_9HYPH</name>
<evidence type="ECO:0000313" key="2">
    <source>
        <dbReference type="Proteomes" id="UP000323300"/>
    </source>
</evidence>
<organism evidence="1 2">
    <name type="scientific">Neomesorhizobium albiziae</name>
    <dbReference type="NCBI Taxonomy" id="335020"/>
    <lineage>
        <taxon>Bacteria</taxon>
        <taxon>Pseudomonadati</taxon>
        <taxon>Pseudomonadota</taxon>
        <taxon>Alphaproteobacteria</taxon>
        <taxon>Hyphomicrobiales</taxon>
        <taxon>Phyllobacteriaceae</taxon>
        <taxon>Neomesorhizobium</taxon>
    </lineage>
</organism>
<dbReference type="EMBL" id="FOSL01000012">
    <property type="protein sequence ID" value="SFK78668.1"/>
    <property type="molecule type" value="Genomic_DNA"/>
</dbReference>
<keyword evidence="2" id="KW-1185">Reference proteome</keyword>
<dbReference type="Proteomes" id="UP000323300">
    <property type="component" value="Unassembled WGS sequence"/>
</dbReference>